<dbReference type="EMBL" id="JAYMYS010000005">
    <property type="protein sequence ID" value="KAK7393018.1"/>
    <property type="molecule type" value="Genomic_DNA"/>
</dbReference>
<feature type="compositionally biased region" description="Basic and acidic residues" evidence="1">
    <location>
        <begin position="74"/>
        <end position="84"/>
    </location>
</feature>
<reference evidence="2 3" key="1">
    <citation type="submission" date="2024-01" db="EMBL/GenBank/DDBJ databases">
        <title>The genomes of 5 underutilized Papilionoideae crops provide insights into root nodulation and disease resistanc.</title>
        <authorList>
            <person name="Jiang F."/>
        </authorList>
    </citation>
    <scope>NUCLEOTIDE SEQUENCE [LARGE SCALE GENOMIC DNA]</scope>
    <source>
        <strain evidence="2">DUOXIRENSHENG_FW03</strain>
        <tissue evidence="2">Leaves</tissue>
    </source>
</reference>
<keyword evidence="3" id="KW-1185">Reference proteome</keyword>
<gene>
    <name evidence="2" type="ORF">VNO78_21468</name>
</gene>
<dbReference type="AlphaFoldDB" id="A0AAN9SFD0"/>
<comment type="caution">
    <text evidence="2">The sequence shown here is derived from an EMBL/GenBank/DDBJ whole genome shotgun (WGS) entry which is preliminary data.</text>
</comment>
<feature type="compositionally biased region" description="Basic residues" evidence="1">
    <location>
        <begin position="94"/>
        <end position="113"/>
    </location>
</feature>
<sequence length="216" mass="24585">MVQTRGCKSEDPMSDTNALDTLKRQMEEMVQRQEKALQPGYEHGSACVANEENFDDSNRDTLEQDTPSQHTGKRPREDNHHEDSSGDTSISQHHFVRGHPHGRSTGRKKTNRYALHRPTLPNAHLDCRPRAWGCPLFYTGNTQTRTLCLQCVKVTTEGARRVPRAIRQALPVMTILPITFNDSDFLKVKSRQDNPMVITVVIADWDVRKILVDKEA</sequence>
<feature type="compositionally biased region" description="Basic and acidic residues" evidence="1">
    <location>
        <begin position="21"/>
        <end position="35"/>
    </location>
</feature>
<evidence type="ECO:0000313" key="3">
    <source>
        <dbReference type="Proteomes" id="UP001386955"/>
    </source>
</evidence>
<accession>A0AAN9SFD0</accession>
<evidence type="ECO:0000256" key="1">
    <source>
        <dbReference type="SAM" id="MobiDB-lite"/>
    </source>
</evidence>
<organism evidence="2 3">
    <name type="scientific">Psophocarpus tetragonolobus</name>
    <name type="common">Winged bean</name>
    <name type="synonym">Dolichos tetragonolobus</name>
    <dbReference type="NCBI Taxonomy" id="3891"/>
    <lineage>
        <taxon>Eukaryota</taxon>
        <taxon>Viridiplantae</taxon>
        <taxon>Streptophyta</taxon>
        <taxon>Embryophyta</taxon>
        <taxon>Tracheophyta</taxon>
        <taxon>Spermatophyta</taxon>
        <taxon>Magnoliopsida</taxon>
        <taxon>eudicotyledons</taxon>
        <taxon>Gunneridae</taxon>
        <taxon>Pentapetalae</taxon>
        <taxon>rosids</taxon>
        <taxon>fabids</taxon>
        <taxon>Fabales</taxon>
        <taxon>Fabaceae</taxon>
        <taxon>Papilionoideae</taxon>
        <taxon>50 kb inversion clade</taxon>
        <taxon>NPAAA clade</taxon>
        <taxon>indigoferoid/millettioid clade</taxon>
        <taxon>Phaseoleae</taxon>
        <taxon>Psophocarpus</taxon>
    </lineage>
</organism>
<name>A0AAN9SFD0_PSOTE</name>
<protein>
    <submittedName>
        <fullName evidence="2">Uncharacterized protein</fullName>
    </submittedName>
</protein>
<feature type="region of interest" description="Disordered" evidence="1">
    <location>
        <begin position="1"/>
        <end position="113"/>
    </location>
</feature>
<proteinExistence type="predicted"/>
<evidence type="ECO:0000313" key="2">
    <source>
        <dbReference type="EMBL" id="KAK7393018.1"/>
    </source>
</evidence>
<dbReference type="Proteomes" id="UP001386955">
    <property type="component" value="Unassembled WGS sequence"/>
</dbReference>